<feature type="transmembrane region" description="Helical" evidence="1">
    <location>
        <begin position="20"/>
        <end position="39"/>
    </location>
</feature>
<feature type="transmembrane region" description="Helical" evidence="1">
    <location>
        <begin position="269"/>
        <end position="290"/>
    </location>
</feature>
<dbReference type="Proteomes" id="UP001642483">
    <property type="component" value="Unassembled WGS sequence"/>
</dbReference>
<evidence type="ECO:0000313" key="3">
    <source>
        <dbReference type="Proteomes" id="UP001642483"/>
    </source>
</evidence>
<keyword evidence="3" id="KW-1185">Reference proteome</keyword>
<reference evidence="2 3" key="1">
    <citation type="submission" date="2024-02" db="EMBL/GenBank/DDBJ databases">
        <authorList>
            <person name="Daric V."/>
            <person name="Darras S."/>
        </authorList>
    </citation>
    <scope>NUCLEOTIDE SEQUENCE [LARGE SCALE GENOMIC DNA]</scope>
</reference>
<feature type="transmembrane region" description="Helical" evidence="1">
    <location>
        <begin position="124"/>
        <end position="147"/>
    </location>
</feature>
<feature type="transmembrane region" description="Helical" evidence="1">
    <location>
        <begin position="484"/>
        <end position="506"/>
    </location>
</feature>
<feature type="transmembrane region" description="Helical" evidence="1">
    <location>
        <begin position="197"/>
        <end position="218"/>
    </location>
</feature>
<keyword evidence="1" id="KW-0812">Transmembrane</keyword>
<proteinExistence type="predicted"/>
<feature type="transmembrane region" description="Helical" evidence="1">
    <location>
        <begin position="332"/>
        <end position="352"/>
    </location>
</feature>
<keyword evidence="1" id="KW-1133">Transmembrane helix</keyword>
<comment type="caution">
    <text evidence="2">The sequence shown here is derived from an EMBL/GenBank/DDBJ whole genome shotgun (WGS) entry which is preliminary data.</text>
</comment>
<name>A0ABP0GJ35_CLALP</name>
<feature type="transmembrane region" description="Helical" evidence="1">
    <location>
        <begin position="439"/>
        <end position="458"/>
    </location>
</feature>
<keyword evidence="1" id="KW-0472">Membrane</keyword>
<dbReference type="EMBL" id="CAWYQH010000119">
    <property type="protein sequence ID" value="CAK8690844.1"/>
    <property type="molecule type" value="Genomic_DNA"/>
</dbReference>
<accession>A0ABP0GJ35</accession>
<evidence type="ECO:0000313" key="2">
    <source>
        <dbReference type="EMBL" id="CAK8690844.1"/>
    </source>
</evidence>
<protein>
    <submittedName>
        <fullName evidence="2">Uncharacterized protein</fullName>
    </submittedName>
</protein>
<organism evidence="2 3">
    <name type="scientific">Clavelina lepadiformis</name>
    <name type="common">Light-bulb sea squirt</name>
    <name type="synonym">Ascidia lepadiformis</name>
    <dbReference type="NCBI Taxonomy" id="159417"/>
    <lineage>
        <taxon>Eukaryota</taxon>
        <taxon>Metazoa</taxon>
        <taxon>Chordata</taxon>
        <taxon>Tunicata</taxon>
        <taxon>Ascidiacea</taxon>
        <taxon>Aplousobranchia</taxon>
        <taxon>Clavelinidae</taxon>
        <taxon>Clavelina</taxon>
    </lineage>
</organism>
<evidence type="ECO:0000256" key="1">
    <source>
        <dbReference type="SAM" id="Phobius"/>
    </source>
</evidence>
<gene>
    <name evidence="2" type="ORF">CVLEPA_LOCUS23405</name>
</gene>
<sequence length="514" mass="58431">MRKLLFHRGLDDQFGTYVTDYITGSMFLIYGACLAILAVKIRRAMKPHKSSWARSSRESSRSDILLMGKTQKCNRSSRKKESYEVSNSLASLKSDYFTMEVENSPPLSFHEEFFLPKNLAQHTFLFNVTTTSLFVACGLMNVLGGLAHQYVQSEHDVFDDRILTTFTTKTSEIKIAVEKDIGTRNHLLPWYVLWETANIFGGLVAASFVFLIPCSLSVDAKSRTYCSSWSRKSFISETSWLEKRDGFQKFAFFTNICHFSFVVKRGLQVFALAIAVLSLLHHSWNIYVFISAFQNDNALLAHLPKAEGSANWSLEDATEVAEDWKPINLQSLWSTGATTYFLALSVFFYACFSSYKMVSYLKFSRKTSHDKCPDLVQCNVDAKKDTSITESFLDNSFAESYITSFDYYGHSSVVAVNKPSHKYISKHISRQFVMKTASLIRCVASWIILFSGVIHFSFGNRCGFDDAFETHGCPFPNTFNHNSLYHVILAVGMTFLFFGELLVAYYKCSRLSKI</sequence>